<dbReference type="PANTHER" id="PTHR46737">
    <property type="entry name" value="OS02G0827600 PROTEIN"/>
    <property type="match status" value="1"/>
</dbReference>
<name>A0AAN8W2K0_9MAGN</name>
<dbReference type="PANTHER" id="PTHR46737:SF3">
    <property type="entry name" value="OXIDOREDUCTASE_TRANSITION METAL ION-BINDING PROTEIN (DUF3531)"/>
    <property type="match status" value="1"/>
</dbReference>
<keyword evidence="2" id="KW-1185">Reference proteome</keyword>
<comment type="caution">
    <text evidence="1">The sequence shown here is derived from an EMBL/GenBank/DDBJ whole genome shotgun (WGS) entry which is preliminary data.</text>
</comment>
<dbReference type="EMBL" id="JBAMMX010000003">
    <property type="protein sequence ID" value="KAK6944870.1"/>
    <property type="molecule type" value="Genomic_DNA"/>
</dbReference>
<proteinExistence type="predicted"/>
<dbReference type="Proteomes" id="UP001370490">
    <property type="component" value="Unassembled WGS sequence"/>
</dbReference>
<accession>A0AAN8W2K0</accession>
<sequence>MLALCLSSATLYQRPILPKVKYFDQIFPQSLFTKPQSHIPLFVANARRSRKTKLQFLDPETVEEDDEDENGYSYGRRFRGKEEEREYDKETEFAEILGYCVDNPQKAQSKASIFYDVTIRSWQIVGRFGGCDSMNMQVKCFCCPNPLWTKDPSYDAIQEPNVSSTTFCNTGDLEVQDKLARIWVDIGTSEPLLLDVLINALTLISSGKEFENWKENLTSEDAGCGIHKI</sequence>
<dbReference type="Pfam" id="PF12049">
    <property type="entry name" value="DUF3531"/>
    <property type="match status" value="1"/>
</dbReference>
<dbReference type="InterPro" id="IPR021920">
    <property type="entry name" value="DUF3531"/>
</dbReference>
<evidence type="ECO:0000313" key="2">
    <source>
        <dbReference type="Proteomes" id="UP001370490"/>
    </source>
</evidence>
<gene>
    <name evidence="1" type="ORF">RJ641_025972</name>
</gene>
<reference evidence="1 2" key="1">
    <citation type="submission" date="2023-12" db="EMBL/GenBank/DDBJ databases">
        <title>A high-quality genome assembly for Dillenia turbinata (Dilleniales).</title>
        <authorList>
            <person name="Chanderbali A."/>
        </authorList>
    </citation>
    <scope>NUCLEOTIDE SEQUENCE [LARGE SCALE GENOMIC DNA]</scope>
    <source>
        <strain evidence="1">LSX21</strain>
        <tissue evidence="1">Leaf</tissue>
    </source>
</reference>
<protein>
    <submittedName>
        <fullName evidence="1">Uncharacterized protein</fullName>
    </submittedName>
</protein>
<evidence type="ECO:0000313" key="1">
    <source>
        <dbReference type="EMBL" id="KAK6944870.1"/>
    </source>
</evidence>
<dbReference type="AlphaFoldDB" id="A0AAN8W2K0"/>
<organism evidence="1 2">
    <name type="scientific">Dillenia turbinata</name>
    <dbReference type="NCBI Taxonomy" id="194707"/>
    <lineage>
        <taxon>Eukaryota</taxon>
        <taxon>Viridiplantae</taxon>
        <taxon>Streptophyta</taxon>
        <taxon>Embryophyta</taxon>
        <taxon>Tracheophyta</taxon>
        <taxon>Spermatophyta</taxon>
        <taxon>Magnoliopsida</taxon>
        <taxon>eudicotyledons</taxon>
        <taxon>Gunneridae</taxon>
        <taxon>Pentapetalae</taxon>
        <taxon>Dilleniales</taxon>
        <taxon>Dilleniaceae</taxon>
        <taxon>Dillenia</taxon>
    </lineage>
</organism>